<accession>A0A084IR73</accession>
<sequence length="96" mass="10883">MTMLKLLETLKDSAESAFDSAVVRLENCHHLVGGYLSTRRRSRSQLPVVVGRRDEYGAGSIYDLLRGLNREIGEFGTDVFQIIDDARARRQAEKTR</sequence>
<dbReference type="EMBL" id="APNK01000001">
    <property type="protein sequence ID" value="KEZ79207.1"/>
    <property type="molecule type" value="Genomic_DNA"/>
</dbReference>
<proteinExistence type="predicted"/>
<keyword evidence="2" id="KW-1185">Reference proteome</keyword>
<comment type="caution">
    <text evidence="1">The sequence shown here is derived from an EMBL/GenBank/DDBJ whole genome shotgun (WGS) entry which is preliminary data.</text>
</comment>
<dbReference type="STRING" id="1304275.C41B8_00620"/>
<gene>
    <name evidence="1" type="ORF">C41B8_00620</name>
</gene>
<evidence type="ECO:0000313" key="1">
    <source>
        <dbReference type="EMBL" id="KEZ79207.1"/>
    </source>
</evidence>
<dbReference type="AlphaFoldDB" id="A0A084IR73"/>
<name>A0A084IR73_SALHC</name>
<evidence type="ECO:0000313" key="2">
    <source>
        <dbReference type="Proteomes" id="UP000028302"/>
    </source>
</evidence>
<reference evidence="1 2" key="1">
    <citation type="submission" date="2013-03" db="EMBL/GenBank/DDBJ databases">
        <title>Salinisphaera hydrothermalis C41B8 Genome Sequencing.</title>
        <authorList>
            <person name="Li C."/>
            <person name="Lai Q."/>
            <person name="Shao Z."/>
        </authorList>
    </citation>
    <scope>NUCLEOTIDE SEQUENCE [LARGE SCALE GENOMIC DNA]</scope>
    <source>
        <strain evidence="1 2">C41B8</strain>
    </source>
</reference>
<dbReference type="Proteomes" id="UP000028302">
    <property type="component" value="Unassembled WGS sequence"/>
</dbReference>
<organism evidence="1 2">
    <name type="scientific">Salinisphaera hydrothermalis (strain C41B8)</name>
    <dbReference type="NCBI Taxonomy" id="1304275"/>
    <lineage>
        <taxon>Bacteria</taxon>
        <taxon>Pseudomonadati</taxon>
        <taxon>Pseudomonadota</taxon>
        <taxon>Gammaproteobacteria</taxon>
        <taxon>Salinisphaerales</taxon>
        <taxon>Salinisphaeraceae</taxon>
        <taxon>Salinisphaera</taxon>
    </lineage>
</organism>
<protein>
    <submittedName>
        <fullName evidence="1">Uncharacterized protein</fullName>
    </submittedName>
</protein>